<dbReference type="GO" id="GO:0003676">
    <property type="term" value="F:nucleic acid binding"/>
    <property type="evidence" value="ECO:0007669"/>
    <property type="project" value="InterPro"/>
</dbReference>
<gene>
    <name evidence="2" type="ORF">EVAR_87969_1</name>
</gene>
<name>A0A4C1VCY2_EUMVA</name>
<feature type="compositionally biased region" description="Polar residues" evidence="1">
    <location>
        <begin position="1"/>
        <end position="10"/>
    </location>
</feature>
<proteinExistence type="predicted"/>
<keyword evidence="3" id="KW-1185">Reference proteome</keyword>
<protein>
    <submittedName>
        <fullName evidence="2">Uncharacterized protein</fullName>
    </submittedName>
</protein>
<organism evidence="2 3">
    <name type="scientific">Eumeta variegata</name>
    <name type="common">Bagworm moth</name>
    <name type="synonym">Eumeta japonica</name>
    <dbReference type="NCBI Taxonomy" id="151549"/>
    <lineage>
        <taxon>Eukaryota</taxon>
        <taxon>Metazoa</taxon>
        <taxon>Ecdysozoa</taxon>
        <taxon>Arthropoda</taxon>
        <taxon>Hexapoda</taxon>
        <taxon>Insecta</taxon>
        <taxon>Pterygota</taxon>
        <taxon>Neoptera</taxon>
        <taxon>Endopterygota</taxon>
        <taxon>Lepidoptera</taxon>
        <taxon>Glossata</taxon>
        <taxon>Ditrysia</taxon>
        <taxon>Tineoidea</taxon>
        <taxon>Psychidae</taxon>
        <taxon>Oiketicinae</taxon>
        <taxon>Eumeta</taxon>
    </lineage>
</organism>
<dbReference type="AlphaFoldDB" id="A0A4C1VCY2"/>
<comment type="caution">
    <text evidence="2">The sequence shown here is derived from an EMBL/GenBank/DDBJ whole genome shotgun (WGS) entry which is preliminary data.</text>
</comment>
<dbReference type="EMBL" id="BGZK01000318">
    <property type="protein sequence ID" value="GBP36390.1"/>
    <property type="molecule type" value="Genomic_DNA"/>
</dbReference>
<sequence length="185" mass="20737">MLRVNTTQTAPRHRYKGNTRSTSVVEGPCDGGTSSAASLWGHSMATEVAQSNSHGFFLCGYLKERVYNDNPQTLVALKKNIRREISSIEPSLLQRVAHNTKVRFEHSDLEVNICLVFVLHVTCESGYTSGRLSPRSACQRSMIRIRSSHDPQFQMLRRHEGRATSSGGQHLAAFQAFEDYTDSKH</sequence>
<dbReference type="InterPro" id="IPR036397">
    <property type="entry name" value="RNaseH_sf"/>
</dbReference>
<dbReference type="Proteomes" id="UP000299102">
    <property type="component" value="Unassembled WGS sequence"/>
</dbReference>
<evidence type="ECO:0000313" key="2">
    <source>
        <dbReference type="EMBL" id="GBP36390.1"/>
    </source>
</evidence>
<feature type="region of interest" description="Disordered" evidence="1">
    <location>
        <begin position="1"/>
        <end position="27"/>
    </location>
</feature>
<accession>A0A4C1VCY2</accession>
<dbReference type="Gene3D" id="3.30.420.10">
    <property type="entry name" value="Ribonuclease H-like superfamily/Ribonuclease H"/>
    <property type="match status" value="1"/>
</dbReference>
<evidence type="ECO:0000313" key="3">
    <source>
        <dbReference type="Proteomes" id="UP000299102"/>
    </source>
</evidence>
<evidence type="ECO:0000256" key="1">
    <source>
        <dbReference type="SAM" id="MobiDB-lite"/>
    </source>
</evidence>
<dbReference type="OrthoDB" id="9971063at2759"/>
<reference evidence="2 3" key="1">
    <citation type="journal article" date="2019" name="Commun. Biol.">
        <title>The bagworm genome reveals a unique fibroin gene that provides high tensile strength.</title>
        <authorList>
            <person name="Kono N."/>
            <person name="Nakamura H."/>
            <person name="Ohtoshi R."/>
            <person name="Tomita M."/>
            <person name="Numata K."/>
            <person name="Arakawa K."/>
        </authorList>
    </citation>
    <scope>NUCLEOTIDE SEQUENCE [LARGE SCALE GENOMIC DNA]</scope>
</reference>